<reference evidence="5 6" key="1">
    <citation type="submission" date="2021-05" db="EMBL/GenBank/DDBJ databases">
        <title>Shewanella sp. JM162201.</title>
        <authorList>
            <person name="Xu S."/>
            <person name="Li A."/>
        </authorList>
    </citation>
    <scope>NUCLEOTIDE SEQUENCE [LARGE SCALE GENOMIC DNA]</scope>
    <source>
        <strain evidence="5 6">JM162201</strain>
    </source>
</reference>
<evidence type="ECO:0000256" key="1">
    <source>
        <dbReference type="ARBA" id="ARBA00022729"/>
    </source>
</evidence>
<dbReference type="EMBL" id="JAHEPS010000003">
    <property type="protein sequence ID" value="MBT1444894.1"/>
    <property type="molecule type" value="Genomic_DNA"/>
</dbReference>
<protein>
    <submittedName>
        <fullName evidence="5">5'-nucleotidase C-terminal domain-containing protein</fullName>
    </submittedName>
</protein>
<dbReference type="SUPFAM" id="SSF55816">
    <property type="entry name" value="5'-nucleotidase (syn. UDP-sugar hydrolase), C-terminal domain"/>
    <property type="match status" value="1"/>
</dbReference>
<comment type="similarity">
    <text evidence="2">Belongs to the 5'-nucleotidase family.</text>
</comment>
<keyword evidence="2" id="KW-0547">Nucleotide-binding</keyword>
<evidence type="ECO:0000259" key="3">
    <source>
        <dbReference type="Pfam" id="PF00149"/>
    </source>
</evidence>
<keyword evidence="1" id="KW-0732">Signal</keyword>
<dbReference type="SUPFAM" id="SSF56300">
    <property type="entry name" value="Metallo-dependent phosphatases"/>
    <property type="match status" value="1"/>
</dbReference>
<dbReference type="Gene3D" id="3.90.780.10">
    <property type="entry name" value="5'-Nucleotidase, C-terminal domain"/>
    <property type="match status" value="1"/>
</dbReference>
<dbReference type="RefSeq" id="WP_214507090.1">
    <property type="nucleotide sequence ID" value="NZ_JAHEPS010000003.1"/>
</dbReference>
<comment type="caution">
    <text evidence="5">The sequence shown here is derived from an EMBL/GenBank/DDBJ whole genome shotgun (WGS) entry which is preliminary data.</text>
</comment>
<evidence type="ECO:0000313" key="6">
    <source>
        <dbReference type="Proteomes" id="UP001195903"/>
    </source>
</evidence>
<dbReference type="InterPro" id="IPR006179">
    <property type="entry name" value="5_nucleotidase/apyrase"/>
</dbReference>
<dbReference type="Proteomes" id="UP001195903">
    <property type="component" value="Unassembled WGS sequence"/>
</dbReference>
<dbReference type="PRINTS" id="PR01607">
    <property type="entry name" value="APYRASEFAMLY"/>
</dbReference>
<evidence type="ECO:0000313" key="5">
    <source>
        <dbReference type="EMBL" id="MBT1444894.1"/>
    </source>
</evidence>
<accession>A0ABS5V368</accession>
<dbReference type="PANTHER" id="PTHR11575">
    <property type="entry name" value="5'-NUCLEOTIDASE-RELATED"/>
    <property type="match status" value="1"/>
</dbReference>
<name>A0ABS5V368_9GAMM</name>
<organism evidence="5 6">
    <name type="scientific">Shewanella jiangmenensis</name>
    <dbReference type="NCBI Taxonomy" id="2837387"/>
    <lineage>
        <taxon>Bacteria</taxon>
        <taxon>Pseudomonadati</taxon>
        <taxon>Pseudomonadota</taxon>
        <taxon>Gammaproteobacteria</taxon>
        <taxon>Alteromonadales</taxon>
        <taxon>Shewanellaceae</taxon>
        <taxon>Shewanella</taxon>
    </lineage>
</organism>
<keyword evidence="2" id="KW-0378">Hydrolase</keyword>
<evidence type="ECO:0000256" key="2">
    <source>
        <dbReference type="RuleBase" id="RU362119"/>
    </source>
</evidence>
<gene>
    <name evidence="5" type="ORF">KJI95_10205</name>
</gene>
<dbReference type="Pfam" id="PF02872">
    <property type="entry name" value="5_nucleotid_C"/>
    <property type="match status" value="1"/>
</dbReference>
<evidence type="ECO:0000259" key="4">
    <source>
        <dbReference type="Pfam" id="PF02872"/>
    </source>
</evidence>
<dbReference type="InterPro" id="IPR036907">
    <property type="entry name" value="5'-Nucleotdase_C_sf"/>
</dbReference>
<dbReference type="PANTHER" id="PTHR11575:SF24">
    <property type="entry name" value="5'-NUCLEOTIDASE"/>
    <property type="match status" value="1"/>
</dbReference>
<dbReference type="Pfam" id="PF00149">
    <property type="entry name" value="Metallophos"/>
    <property type="match status" value="1"/>
</dbReference>
<sequence length="572" mass="62567">MQTRYSLRLAHINDCHSNFDPVALSLSLEHQGQAWRLACHSGGYGRIATVLDNARQSAKAADSPFLFLHGGDTFQGTLYFNEFKGKANARLLNLLKPDAMVLGNHEIDSGNAPLHRFIKAIDFPMLAGNMDLSEEDPLKGFALATLDNLYALDNESGCAKVRFSSLGDRKLALFGITLDQMKVIARPDPDTHFANAIDTCKRTVTALKAGGVDHIIVLSHLGLDGDQKLAAEVSGISLIVGGHSHTLMGDFASLGLPCAPWGIKVNGTPILHAGKYAETIGLASIEFDSNGQVIALDGGNYLMLDEHPVVQGASTECRDALLEQLKQHPNILWPTEQQEIRQIIDTDYRPAINALDRKVLAMVPRELVHTRLPSKSLPHGSEVAPWVSRAMYEESRLLDGAVDFALHNAGGVRQSLSRGNITLADVLGRLLPFELPLVKYAIDGQYLYEALESAINAATNNSVIGTGAGSFPYTYALKYHYDGRRPLGERIIALSMAKNDRWISVERSRSYVGVSTAYTAAGKEGYQALGMCHWQQPIDELTLPGAFIRFISRREALHEELPPQLQYVSHLG</sequence>
<dbReference type="InterPro" id="IPR008334">
    <property type="entry name" value="5'-Nucleotdase_C"/>
</dbReference>
<dbReference type="Gene3D" id="3.60.21.10">
    <property type="match status" value="1"/>
</dbReference>
<dbReference type="InterPro" id="IPR029052">
    <property type="entry name" value="Metallo-depent_PP-like"/>
</dbReference>
<dbReference type="InterPro" id="IPR004843">
    <property type="entry name" value="Calcineurin-like_PHP"/>
</dbReference>
<feature type="domain" description="5'-Nucleotidase C-terminal" evidence="4">
    <location>
        <begin position="381"/>
        <end position="529"/>
    </location>
</feature>
<keyword evidence="6" id="KW-1185">Reference proteome</keyword>
<feature type="domain" description="Calcineurin-like phosphoesterase" evidence="3">
    <location>
        <begin position="7"/>
        <end position="246"/>
    </location>
</feature>
<proteinExistence type="inferred from homology"/>